<organism evidence="2 3">
    <name type="scientific">Solanum pinnatisectum</name>
    <name type="common">tansyleaf nightshade</name>
    <dbReference type="NCBI Taxonomy" id="50273"/>
    <lineage>
        <taxon>Eukaryota</taxon>
        <taxon>Viridiplantae</taxon>
        <taxon>Streptophyta</taxon>
        <taxon>Embryophyta</taxon>
        <taxon>Tracheophyta</taxon>
        <taxon>Spermatophyta</taxon>
        <taxon>Magnoliopsida</taxon>
        <taxon>eudicotyledons</taxon>
        <taxon>Gunneridae</taxon>
        <taxon>Pentapetalae</taxon>
        <taxon>asterids</taxon>
        <taxon>lamiids</taxon>
        <taxon>Solanales</taxon>
        <taxon>Solanaceae</taxon>
        <taxon>Solanoideae</taxon>
        <taxon>Solaneae</taxon>
        <taxon>Solanum</taxon>
    </lineage>
</organism>
<reference evidence="2 3" key="1">
    <citation type="submission" date="2023-10" db="EMBL/GenBank/DDBJ databases">
        <title>Genome-Wide Identification Analysis in wild type Solanum Pinnatisectum Reveals Some Genes Defensing Phytophthora Infestans.</title>
        <authorList>
            <person name="Sun C."/>
        </authorList>
    </citation>
    <scope>NUCLEOTIDE SEQUENCE [LARGE SCALE GENOMIC DNA]</scope>
    <source>
        <strain evidence="2">LQN</strain>
        <tissue evidence="2">Leaf</tissue>
    </source>
</reference>
<dbReference type="EMBL" id="JAWPEI010000012">
    <property type="protein sequence ID" value="KAK4708628.1"/>
    <property type="molecule type" value="Genomic_DNA"/>
</dbReference>
<keyword evidence="1" id="KW-0472">Membrane</keyword>
<sequence>MHLQGYSLIFNVLMENQDVMIVVKNPTFMAHVVSKGMRMDMETYNGHLWMSFMLYLPLNYLFPIMTIFHIPI</sequence>
<accession>A0AAV9K6T1</accession>
<gene>
    <name evidence="2" type="ORF">R3W88_029553</name>
</gene>
<keyword evidence="3" id="KW-1185">Reference proteome</keyword>
<protein>
    <submittedName>
        <fullName evidence="2">Uncharacterized protein</fullName>
    </submittedName>
</protein>
<dbReference type="Proteomes" id="UP001311915">
    <property type="component" value="Unassembled WGS sequence"/>
</dbReference>
<name>A0AAV9K6T1_9SOLN</name>
<dbReference type="AlphaFoldDB" id="A0AAV9K6T1"/>
<evidence type="ECO:0000256" key="1">
    <source>
        <dbReference type="SAM" id="Phobius"/>
    </source>
</evidence>
<keyword evidence="1" id="KW-0812">Transmembrane</keyword>
<keyword evidence="1" id="KW-1133">Transmembrane helix</keyword>
<feature type="transmembrane region" description="Helical" evidence="1">
    <location>
        <begin position="48"/>
        <end position="70"/>
    </location>
</feature>
<proteinExistence type="predicted"/>
<evidence type="ECO:0000313" key="2">
    <source>
        <dbReference type="EMBL" id="KAK4708628.1"/>
    </source>
</evidence>
<comment type="caution">
    <text evidence="2">The sequence shown here is derived from an EMBL/GenBank/DDBJ whole genome shotgun (WGS) entry which is preliminary data.</text>
</comment>
<evidence type="ECO:0000313" key="3">
    <source>
        <dbReference type="Proteomes" id="UP001311915"/>
    </source>
</evidence>